<organism evidence="2 3">
    <name type="scientific">Piliocolobus tephrosceles</name>
    <name type="common">Ugandan red Colobus</name>
    <dbReference type="NCBI Taxonomy" id="591936"/>
    <lineage>
        <taxon>Eukaryota</taxon>
        <taxon>Metazoa</taxon>
        <taxon>Chordata</taxon>
        <taxon>Craniata</taxon>
        <taxon>Vertebrata</taxon>
        <taxon>Euteleostomi</taxon>
        <taxon>Mammalia</taxon>
        <taxon>Eutheria</taxon>
        <taxon>Euarchontoglires</taxon>
        <taxon>Primates</taxon>
        <taxon>Haplorrhini</taxon>
        <taxon>Catarrhini</taxon>
        <taxon>Cercopithecidae</taxon>
        <taxon>Colobinae</taxon>
        <taxon>Piliocolobus</taxon>
    </lineage>
</organism>
<proteinExistence type="predicted"/>
<reference evidence="2" key="1">
    <citation type="submission" date="2025-08" db="UniProtKB">
        <authorList>
            <consortium name="Ensembl"/>
        </authorList>
    </citation>
    <scope>IDENTIFICATION</scope>
</reference>
<sequence length="101" mass="11128">MRMQSAAAATMPTTMPVVLLDSRITSTAPEQEREEKREGVSEGQGAGGRHRERNNSLTHPNRFQLALAETRAGWARPPAGRALRFKRAAAQMPWAPHARAL</sequence>
<dbReference type="AlphaFoldDB" id="A0A8C9HEL8"/>
<protein>
    <submittedName>
        <fullName evidence="2">Uncharacterized protein</fullName>
    </submittedName>
</protein>
<feature type="region of interest" description="Disordered" evidence="1">
    <location>
        <begin position="1"/>
        <end position="60"/>
    </location>
</feature>
<evidence type="ECO:0000313" key="3">
    <source>
        <dbReference type="Proteomes" id="UP000694416"/>
    </source>
</evidence>
<keyword evidence="3" id="KW-1185">Reference proteome</keyword>
<feature type="compositionally biased region" description="Low complexity" evidence="1">
    <location>
        <begin position="1"/>
        <end position="16"/>
    </location>
</feature>
<accession>A0A8C9HEL8</accession>
<feature type="compositionally biased region" description="Basic and acidic residues" evidence="1">
    <location>
        <begin position="30"/>
        <end position="40"/>
    </location>
</feature>
<evidence type="ECO:0000313" key="2">
    <source>
        <dbReference type="Ensembl" id="ENSPTEP00000020211.1"/>
    </source>
</evidence>
<evidence type="ECO:0000256" key="1">
    <source>
        <dbReference type="SAM" id="MobiDB-lite"/>
    </source>
</evidence>
<reference evidence="2" key="2">
    <citation type="submission" date="2025-09" db="UniProtKB">
        <authorList>
            <consortium name="Ensembl"/>
        </authorList>
    </citation>
    <scope>IDENTIFICATION</scope>
</reference>
<dbReference type="Proteomes" id="UP000694416">
    <property type="component" value="Unplaced"/>
</dbReference>
<name>A0A8C9HEL8_9PRIM</name>
<dbReference type="Ensembl" id="ENSPTET00000029391.1">
    <property type="protein sequence ID" value="ENSPTEP00000020211.1"/>
    <property type="gene ID" value="ENSPTEG00000021464.1"/>
</dbReference>